<name>A0A1N7JCJ2_9BACI</name>
<dbReference type="Gene3D" id="3.30.70.270">
    <property type="match status" value="1"/>
</dbReference>
<gene>
    <name evidence="2" type="ORF">SAMN05421687_10518</name>
</gene>
<dbReference type="PANTHER" id="PTHR45138:SF9">
    <property type="entry name" value="DIGUANYLATE CYCLASE DGCM-RELATED"/>
    <property type="match status" value="1"/>
</dbReference>
<dbReference type="Proteomes" id="UP000187608">
    <property type="component" value="Unassembled WGS sequence"/>
</dbReference>
<dbReference type="STRING" id="570947.SAMN05421687_10518"/>
<dbReference type="EMBL" id="FTOC01000005">
    <property type="protein sequence ID" value="SIS47017.1"/>
    <property type="molecule type" value="Genomic_DNA"/>
</dbReference>
<accession>A0A1N7JCJ2</accession>
<sequence>MEQISLEKVDTLLLTSEKEEVVETELNLYNQQSEQQSFYAYVIELPESRRIYCFVPISTAYFQVTEQLLEINSDFSALYSELYLKNKIIEQQKHDYYLLSVTDALTKLYNRRYFYDIVEDEIEISEKNETPLSFLMIDINDFKKVNDYYGHYAGDELLVPFHKYSLKTCGTKKRLSGSGEMNF</sequence>
<dbReference type="InterPro" id="IPR029787">
    <property type="entry name" value="Nucleotide_cyclase"/>
</dbReference>
<evidence type="ECO:0000313" key="3">
    <source>
        <dbReference type="Proteomes" id="UP000187608"/>
    </source>
</evidence>
<dbReference type="GO" id="GO:0005886">
    <property type="term" value="C:plasma membrane"/>
    <property type="evidence" value="ECO:0007669"/>
    <property type="project" value="TreeGrafter"/>
</dbReference>
<dbReference type="GO" id="GO:0043709">
    <property type="term" value="P:cell adhesion involved in single-species biofilm formation"/>
    <property type="evidence" value="ECO:0007669"/>
    <property type="project" value="TreeGrafter"/>
</dbReference>
<dbReference type="SUPFAM" id="SSF55073">
    <property type="entry name" value="Nucleotide cyclase"/>
    <property type="match status" value="1"/>
</dbReference>
<evidence type="ECO:0000259" key="1">
    <source>
        <dbReference type="PROSITE" id="PS50887"/>
    </source>
</evidence>
<dbReference type="AlphaFoldDB" id="A0A1N7JCJ2"/>
<dbReference type="InterPro" id="IPR043128">
    <property type="entry name" value="Rev_trsase/Diguanyl_cyclase"/>
</dbReference>
<dbReference type="InterPro" id="IPR000160">
    <property type="entry name" value="GGDEF_dom"/>
</dbReference>
<evidence type="ECO:0000313" key="2">
    <source>
        <dbReference type="EMBL" id="SIS47017.1"/>
    </source>
</evidence>
<dbReference type="InterPro" id="IPR050469">
    <property type="entry name" value="Diguanylate_Cyclase"/>
</dbReference>
<dbReference type="GO" id="GO:1902201">
    <property type="term" value="P:negative regulation of bacterial-type flagellum-dependent cell motility"/>
    <property type="evidence" value="ECO:0007669"/>
    <property type="project" value="TreeGrafter"/>
</dbReference>
<organism evidence="2 3">
    <name type="scientific">Salimicrobium flavidum</name>
    <dbReference type="NCBI Taxonomy" id="570947"/>
    <lineage>
        <taxon>Bacteria</taxon>
        <taxon>Bacillati</taxon>
        <taxon>Bacillota</taxon>
        <taxon>Bacilli</taxon>
        <taxon>Bacillales</taxon>
        <taxon>Bacillaceae</taxon>
        <taxon>Salimicrobium</taxon>
    </lineage>
</organism>
<dbReference type="CDD" id="cd01949">
    <property type="entry name" value="GGDEF"/>
    <property type="match status" value="1"/>
</dbReference>
<dbReference type="PROSITE" id="PS50887">
    <property type="entry name" value="GGDEF"/>
    <property type="match status" value="1"/>
</dbReference>
<dbReference type="Pfam" id="PF00990">
    <property type="entry name" value="GGDEF"/>
    <property type="match status" value="1"/>
</dbReference>
<dbReference type="NCBIfam" id="TIGR00254">
    <property type="entry name" value="GGDEF"/>
    <property type="match status" value="1"/>
</dbReference>
<dbReference type="PANTHER" id="PTHR45138">
    <property type="entry name" value="REGULATORY COMPONENTS OF SENSORY TRANSDUCTION SYSTEM"/>
    <property type="match status" value="1"/>
</dbReference>
<dbReference type="GO" id="GO:0052621">
    <property type="term" value="F:diguanylate cyclase activity"/>
    <property type="evidence" value="ECO:0007669"/>
    <property type="project" value="TreeGrafter"/>
</dbReference>
<feature type="domain" description="GGDEF" evidence="1">
    <location>
        <begin position="130"/>
        <end position="183"/>
    </location>
</feature>
<protein>
    <submittedName>
        <fullName evidence="2">Diguanylate cyclase (GGDEF) domain-containing protein</fullName>
    </submittedName>
</protein>
<keyword evidence="3" id="KW-1185">Reference proteome</keyword>
<proteinExistence type="predicted"/>
<reference evidence="3" key="1">
    <citation type="submission" date="2017-01" db="EMBL/GenBank/DDBJ databases">
        <authorList>
            <person name="Varghese N."/>
            <person name="Submissions S."/>
        </authorList>
    </citation>
    <scope>NUCLEOTIDE SEQUENCE [LARGE SCALE GENOMIC DNA]</scope>
    <source>
        <strain evidence="3">DSM 23127</strain>
    </source>
</reference>